<evidence type="ECO:0000256" key="1">
    <source>
        <dbReference type="SAM" id="Phobius"/>
    </source>
</evidence>
<evidence type="ECO:0000313" key="2">
    <source>
        <dbReference type="EMBL" id="BAA31012.1"/>
    </source>
</evidence>
<gene>
    <name evidence="2" type="ordered locus">PH1890</name>
</gene>
<keyword evidence="3" id="KW-1185">Reference proteome</keyword>
<accession>O59531</accession>
<dbReference type="PIR" id="E71202">
    <property type="entry name" value="E71202"/>
</dbReference>
<dbReference type="EMBL" id="BA000001">
    <property type="protein sequence ID" value="BAA31012.1"/>
    <property type="molecule type" value="Genomic_DNA"/>
</dbReference>
<sequence>MKEMNIAVRNIIRGIIPPGTLALWASPTTYSAVPTASVALFILHAKTRMTVAIIICFIPWIIADSVSSTVIVFVARTRVRATATIANEPQSREVAESALLRMSIAPQGPSHAALPV</sequence>
<keyword evidence="1" id="KW-0812">Transmembrane</keyword>
<name>O59531_PYRHO</name>
<feature type="transmembrane region" description="Helical" evidence="1">
    <location>
        <begin position="49"/>
        <end position="75"/>
    </location>
</feature>
<reference evidence="2 3" key="1">
    <citation type="journal article" date="1998" name="DNA Res.">
        <title>Complete sequence and gene organization of the genome of a hyper-thermophilic archaebacterium, Pyrococcus horikoshii OT3.</title>
        <authorList>
            <person name="Kawarabayasi Y."/>
            <person name="Sawada M."/>
            <person name="Horikawa H."/>
            <person name="Haikawa Y."/>
            <person name="Hino Y."/>
            <person name="Yamamoto S."/>
            <person name="Sekine M."/>
            <person name="Baba S."/>
            <person name="Kosugi H."/>
            <person name="Hosoyama A."/>
            <person name="Nagai Y."/>
            <person name="Sakai M."/>
            <person name="Ogura K."/>
            <person name="Otuka R."/>
            <person name="Nakazawa H."/>
            <person name="Takamiya M."/>
            <person name="Ohfuku Y."/>
            <person name="Funahashi T."/>
            <person name="Tanaka T."/>
            <person name="Kudoh Y."/>
            <person name="Yamazaki J."/>
            <person name="Kushida N."/>
            <person name="Oguchi A."/>
            <person name="Aoki K."/>
            <person name="Nakamura Y."/>
            <person name="Robb T.F."/>
            <person name="Horikoshi K."/>
            <person name="Masuchi Y."/>
            <person name="Shizuya H."/>
            <person name="Kikuchi H."/>
        </authorList>
    </citation>
    <scope>NUCLEOTIDE SEQUENCE [LARGE SCALE GENOMIC DNA]</scope>
    <source>
        <strain evidence="3">ATCC 700860 / DSM 12428 / JCM 9974 / NBRC 100139 / OT-3</strain>
    </source>
</reference>
<dbReference type="EnsemblBacteria" id="BAA31012">
    <property type="protein sequence ID" value="BAA31012"/>
    <property type="gene ID" value="BAA31012"/>
</dbReference>
<evidence type="ECO:0000313" key="3">
    <source>
        <dbReference type="Proteomes" id="UP000000752"/>
    </source>
</evidence>
<dbReference type="AlphaFoldDB" id="O59531"/>
<keyword evidence="1" id="KW-0472">Membrane</keyword>
<proteinExistence type="predicted"/>
<protein>
    <submittedName>
        <fullName evidence="2">Uncharacterized protein</fullName>
    </submittedName>
</protein>
<organism evidence="2 3">
    <name type="scientific">Pyrococcus horikoshii (strain ATCC 700860 / DSM 12428 / JCM 9974 / NBRC 100139 / OT-3)</name>
    <dbReference type="NCBI Taxonomy" id="70601"/>
    <lineage>
        <taxon>Archaea</taxon>
        <taxon>Methanobacteriati</taxon>
        <taxon>Methanobacteriota</taxon>
        <taxon>Thermococci</taxon>
        <taxon>Thermococcales</taxon>
        <taxon>Thermococcaceae</taxon>
        <taxon>Pyrococcus</taxon>
    </lineage>
</organism>
<feature type="transmembrane region" description="Helical" evidence="1">
    <location>
        <begin position="21"/>
        <end position="43"/>
    </location>
</feature>
<dbReference type="KEGG" id="pho:PH1890"/>
<dbReference type="Proteomes" id="UP000000752">
    <property type="component" value="Chromosome"/>
</dbReference>
<keyword evidence="1" id="KW-1133">Transmembrane helix</keyword>